<accession>A0A5N6RCY0</accession>
<reference evidence="4 5" key="1">
    <citation type="submission" date="2019-06" db="EMBL/GenBank/DDBJ databases">
        <title>A chromosomal-level reference genome of Carpinus fangiana (Coryloideae, Betulaceae).</title>
        <authorList>
            <person name="Yang X."/>
            <person name="Wang Z."/>
            <person name="Zhang L."/>
            <person name="Hao G."/>
            <person name="Liu J."/>
            <person name="Yang Y."/>
        </authorList>
    </citation>
    <scope>NUCLEOTIDE SEQUENCE [LARGE SCALE GENOMIC DNA]</scope>
    <source>
        <strain evidence="4">Cfa_2016G</strain>
        <tissue evidence="4">Leaf</tissue>
    </source>
</reference>
<dbReference type="Gene3D" id="3.30.530.20">
    <property type="match status" value="1"/>
</dbReference>
<sequence>MVKNEAQAQALLLMKTEPEVARRHWLAKLDAISLFLPDKNSCVESFSRVCGDTRKENEITKEVCVGWWEPSLGLPKKALLRPPQLSPAARLFKAFILDGDNLIPKVALQAISSIENIGGMEGLEPSRRSPLPKERVDEIDHTNFKYSYTVIEGGAVGDKLEKICN</sequence>
<dbReference type="Proteomes" id="UP000327013">
    <property type="component" value="Chromosome 6"/>
</dbReference>
<dbReference type="SUPFAM" id="SSF55961">
    <property type="entry name" value="Bet v1-like"/>
    <property type="match status" value="1"/>
</dbReference>
<dbReference type="InterPro" id="IPR024949">
    <property type="entry name" value="Bet_v_I_allergen"/>
</dbReference>
<keyword evidence="2" id="KW-0611">Plant defense</keyword>
<dbReference type="PANTHER" id="PTHR31213:SF55">
    <property type="entry name" value="STRESS-INDUCED PROTEIN SAM22"/>
    <property type="match status" value="1"/>
</dbReference>
<evidence type="ECO:0000256" key="2">
    <source>
        <dbReference type="ARBA" id="ARBA00022821"/>
    </source>
</evidence>
<keyword evidence="5" id="KW-1185">Reference proteome</keyword>
<dbReference type="PRINTS" id="PR00634">
    <property type="entry name" value="BETALLERGEN"/>
</dbReference>
<organism evidence="4 5">
    <name type="scientific">Carpinus fangiana</name>
    <dbReference type="NCBI Taxonomy" id="176857"/>
    <lineage>
        <taxon>Eukaryota</taxon>
        <taxon>Viridiplantae</taxon>
        <taxon>Streptophyta</taxon>
        <taxon>Embryophyta</taxon>
        <taxon>Tracheophyta</taxon>
        <taxon>Spermatophyta</taxon>
        <taxon>Magnoliopsida</taxon>
        <taxon>eudicotyledons</taxon>
        <taxon>Gunneridae</taxon>
        <taxon>Pentapetalae</taxon>
        <taxon>rosids</taxon>
        <taxon>fabids</taxon>
        <taxon>Fagales</taxon>
        <taxon>Betulaceae</taxon>
        <taxon>Carpinus</taxon>
    </lineage>
</organism>
<evidence type="ECO:0000313" key="5">
    <source>
        <dbReference type="Proteomes" id="UP000327013"/>
    </source>
</evidence>
<dbReference type="GO" id="GO:0005634">
    <property type="term" value="C:nucleus"/>
    <property type="evidence" value="ECO:0007669"/>
    <property type="project" value="TreeGrafter"/>
</dbReference>
<dbReference type="GO" id="GO:0005737">
    <property type="term" value="C:cytoplasm"/>
    <property type="evidence" value="ECO:0007669"/>
    <property type="project" value="TreeGrafter"/>
</dbReference>
<dbReference type="InterPro" id="IPR050279">
    <property type="entry name" value="Plant_def-hormone_signal"/>
</dbReference>
<dbReference type="GO" id="GO:0038023">
    <property type="term" value="F:signaling receptor activity"/>
    <property type="evidence" value="ECO:0007669"/>
    <property type="project" value="InterPro"/>
</dbReference>
<dbReference type="InterPro" id="IPR023393">
    <property type="entry name" value="START-like_dom_sf"/>
</dbReference>
<evidence type="ECO:0000313" key="4">
    <source>
        <dbReference type="EMBL" id="KAE8076843.1"/>
    </source>
</evidence>
<dbReference type="GO" id="GO:0010427">
    <property type="term" value="F:abscisic acid binding"/>
    <property type="evidence" value="ECO:0007669"/>
    <property type="project" value="InterPro"/>
</dbReference>
<comment type="similarity">
    <text evidence="1">Belongs to the BetVI family.</text>
</comment>
<dbReference type="GO" id="GO:0006952">
    <property type="term" value="P:defense response"/>
    <property type="evidence" value="ECO:0007669"/>
    <property type="project" value="UniProtKB-KW"/>
</dbReference>
<evidence type="ECO:0000256" key="1">
    <source>
        <dbReference type="ARBA" id="ARBA00009744"/>
    </source>
</evidence>
<dbReference type="EMBL" id="CM017326">
    <property type="protein sequence ID" value="KAE8076843.1"/>
    <property type="molecule type" value="Genomic_DNA"/>
</dbReference>
<dbReference type="GO" id="GO:0004864">
    <property type="term" value="F:protein phosphatase inhibitor activity"/>
    <property type="evidence" value="ECO:0007669"/>
    <property type="project" value="InterPro"/>
</dbReference>
<protein>
    <submittedName>
        <fullName evidence="4">Uncharacterized protein</fullName>
    </submittedName>
</protein>
<proteinExistence type="inferred from homology"/>
<gene>
    <name evidence="4" type="ORF">FH972_015467</name>
</gene>
<evidence type="ECO:0000256" key="3">
    <source>
        <dbReference type="ARBA" id="ARBA00023265"/>
    </source>
</evidence>
<dbReference type="PANTHER" id="PTHR31213">
    <property type="entry name" value="OS08G0374000 PROTEIN-RELATED"/>
    <property type="match status" value="1"/>
</dbReference>
<dbReference type="AlphaFoldDB" id="A0A5N6RCY0"/>
<name>A0A5N6RCY0_9ROSI</name>
<dbReference type="OrthoDB" id="1858506at2759"/>
<keyword evidence="3" id="KW-0568">Pathogenesis-related protein</keyword>
<dbReference type="GO" id="GO:0009738">
    <property type="term" value="P:abscisic acid-activated signaling pathway"/>
    <property type="evidence" value="ECO:0007669"/>
    <property type="project" value="InterPro"/>
</dbReference>